<organism evidence="1 2">
    <name type="scientific">Pseudobutyrivibrio ruminis</name>
    <dbReference type="NCBI Taxonomy" id="46206"/>
    <lineage>
        <taxon>Bacteria</taxon>
        <taxon>Bacillati</taxon>
        <taxon>Bacillota</taxon>
        <taxon>Clostridia</taxon>
        <taxon>Lachnospirales</taxon>
        <taxon>Lachnospiraceae</taxon>
        <taxon>Pseudobutyrivibrio</taxon>
    </lineage>
</organism>
<dbReference type="SUPFAM" id="SSF159245">
    <property type="entry name" value="AttH-like"/>
    <property type="match status" value="1"/>
</dbReference>
<sequence length="378" mass="43046">MLKGALASEGYDWWWHSFTGHNKQTGEEKAFFIEFFTINPELGGDEPVFGQLPENKSSGVKPSYMMVKVGCWGKGTKQMHRFFGWNKVNIKEDVPFLISAEDCFCSESRTLGKVEVTEADAKAHPEWMCQAGKMVWDLNIEKQIAFNVGYGAGWASREIEAFEMFWHAEGMKTLFSGSVILDGVEYEVSPDSCYGYADKNWGKDFTSPWVWLASSHIKSKISGKWLDNSAFDIGGGRPKVRTGHSFDDVILGAFWYEGQPYEFNFSRFWTLTSTDFNCNTDGEQVVWEITQETPLAKLEAKITCDKKDMLLINYEAPNGEKRHNNLWNGGNGTGEIKLYKKILKTKDTTANKKAEWKWELVDDMEAYNIGCEYGVYSE</sequence>
<evidence type="ECO:0000313" key="1">
    <source>
        <dbReference type="EMBL" id="MBE5919099.1"/>
    </source>
</evidence>
<dbReference type="AlphaFoldDB" id="A0A927UB51"/>
<protein>
    <recommendedName>
        <fullName evidence="3">Tocopherol cyclase</fullName>
    </recommendedName>
</protein>
<evidence type="ECO:0000313" key="2">
    <source>
        <dbReference type="Proteomes" id="UP000766246"/>
    </source>
</evidence>
<evidence type="ECO:0008006" key="3">
    <source>
        <dbReference type="Google" id="ProtNLM"/>
    </source>
</evidence>
<gene>
    <name evidence="1" type="ORF">E7272_04565</name>
</gene>
<dbReference type="EMBL" id="SVER01000009">
    <property type="protein sequence ID" value="MBE5919099.1"/>
    <property type="molecule type" value="Genomic_DNA"/>
</dbReference>
<accession>A0A927UB51</accession>
<comment type="caution">
    <text evidence="1">The sequence shown here is derived from an EMBL/GenBank/DDBJ whole genome shotgun (WGS) entry which is preliminary data.</text>
</comment>
<dbReference type="Proteomes" id="UP000766246">
    <property type="component" value="Unassembled WGS sequence"/>
</dbReference>
<reference evidence="1" key="1">
    <citation type="submission" date="2019-04" db="EMBL/GenBank/DDBJ databases">
        <title>Evolution of Biomass-Degrading Anaerobic Consortia Revealed by Metagenomics.</title>
        <authorList>
            <person name="Peng X."/>
        </authorList>
    </citation>
    <scope>NUCLEOTIDE SEQUENCE</scope>
    <source>
        <strain evidence="1">SIG311</strain>
    </source>
</reference>
<proteinExistence type="predicted"/>
<name>A0A927UB51_9FIRM</name>